<comment type="cofactor">
    <cofactor evidence="1 4">
        <name>pyridoxal 5'-phosphate</name>
        <dbReference type="ChEBI" id="CHEBI:597326"/>
    </cofactor>
</comment>
<evidence type="ECO:0000313" key="6">
    <source>
        <dbReference type="Proteomes" id="UP000053259"/>
    </source>
</evidence>
<dbReference type="PANTHER" id="PTHR11808:SF35">
    <property type="entry name" value="CYSTATHIONINE GAMMA-SYNTHASE (AFU_ORTHOLOGUE AFUA_7G01590)"/>
    <property type="match status" value="1"/>
</dbReference>
<organism evidence="5 6">
    <name type="scientific">Verruconis gallopava</name>
    <dbReference type="NCBI Taxonomy" id="253628"/>
    <lineage>
        <taxon>Eukaryota</taxon>
        <taxon>Fungi</taxon>
        <taxon>Dikarya</taxon>
        <taxon>Ascomycota</taxon>
        <taxon>Pezizomycotina</taxon>
        <taxon>Dothideomycetes</taxon>
        <taxon>Pleosporomycetidae</taxon>
        <taxon>Venturiales</taxon>
        <taxon>Sympoventuriaceae</taxon>
        <taxon>Verruconis</taxon>
    </lineage>
</organism>
<dbReference type="STRING" id="253628.A0A0D2A220"/>
<dbReference type="InterPro" id="IPR054542">
    <property type="entry name" value="Cys_met_metab_PP"/>
</dbReference>
<dbReference type="GO" id="GO:0019346">
    <property type="term" value="P:transsulfuration"/>
    <property type="evidence" value="ECO:0007669"/>
    <property type="project" value="InterPro"/>
</dbReference>
<dbReference type="Pfam" id="PF01053">
    <property type="entry name" value="Cys_Met_Meta_PP"/>
    <property type="match status" value="1"/>
</dbReference>
<dbReference type="InterPro" id="IPR000277">
    <property type="entry name" value="Cys/Met-Metab_PyrdxlP-dep_enz"/>
</dbReference>
<dbReference type="SUPFAM" id="SSF53383">
    <property type="entry name" value="PLP-dependent transferases"/>
    <property type="match status" value="1"/>
</dbReference>
<evidence type="ECO:0008006" key="7">
    <source>
        <dbReference type="Google" id="ProtNLM"/>
    </source>
</evidence>
<evidence type="ECO:0000256" key="3">
    <source>
        <dbReference type="PIRSR" id="PIRSR001434-2"/>
    </source>
</evidence>
<comment type="similarity">
    <text evidence="4">Belongs to the trans-sulfuration enzymes family.</text>
</comment>
<dbReference type="GeneID" id="27315760"/>
<protein>
    <recommendedName>
        <fullName evidence="7">Cystathionine beta-lyase</fullName>
    </recommendedName>
</protein>
<dbReference type="InterPro" id="IPR015422">
    <property type="entry name" value="PyrdxlP-dep_Trfase_small"/>
</dbReference>
<sequence>MSGASSARKEQQYSPDTRAIHADDGLNQITDVAPALHVSTTFRYDNTNLNPTGDEELDFLAAPPVYSRLASHNTTRIEAILSSLLNGHAITYSSGLSAFHAMLVYLRPRAIVIGEGYHGCHGVIDICTKLWGLKKISLSDESAWSSLEKGDIIHVETPLNPTGEARNLEYYRRKANEKGAYLTVDATFAPPPLQDPFAQGADIVMHSGTKYFGGHSDMLCGVLAVPRDKREWLDGLWKERMYLGSVMGNMEQWLGVRSLRTLGLRVTRQSQNTEALVQWLHEQMKKADSPVSKTVSRLQHASLQKDDMTWIKKQMPGGFGPVFCLWMRDRETAKSLPGKLRLFHHATSLGGVESLVEWRRMSDQTVDERVVRVSVGIENWEDLRDDMANAFAQLV</sequence>
<dbReference type="OrthoDB" id="3512640at2759"/>
<evidence type="ECO:0000256" key="2">
    <source>
        <dbReference type="ARBA" id="ARBA00022898"/>
    </source>
</evidence>
<dbReference type="Gene3D" id="3.90.1150.10">
    <property type="entry name" value="Aspartate Aminotransferase, domain 1"/>
    <property type="match status" value="1"/>
</dbReference>
<dbReference type="InParanoid" id="A0A0D2A220"/>
<dbReference type="Proteomes" id="UP000053259">
    <property type="component" value="Unassembled WGS sequence"/>
</dbReference>
<feature type="modified residue" description="N6-(pyridoxal phosphate)lysine" evidence="3">
    <location>
        <position position="210"/>
    </location>
</feature>
<name>A0A0D2A220_9PEZI</name>
<proteinExistence type="inferred from homology"/>
<dbReference type="InterPro" id="IPR015421">
    <property type="entry name" value="PyrdxlP-dep_Trfase_major"/>
</dbReference>
<dbReference type="FunFam" id="3.90.1150.10:FF:000066">
    <property type="entry name" value="Putative cystathionine beta-lyase"/>
    <property type="match status" value="1"/>
</dbReference>
<dbReference type="GO" id="GO:0016846">
    <property type="term" value="F:carbon-sulfur lyase activity"/>
    <property type="evidence" value="ECO:0007669"/>
    <property type="project" value="TreeGrafter"/>
</dbReference>
<dbReference type="HOGENOM" id="CLU_018986_3_0_1"/>
<evidence type="ECO:0000256" key="4">
    <source>
        <dbReference type="RuleBase" id="RU362118"/>
    </source>
</evidence>
<dbReference type="GO" id="GO:0030170">
    <property type="term" value="F:pyridoxal phosphate binding"/>
    <property type="evidence" value="ECO:0007669"/>
    <property type="project" value="InterPro"/>
</dbReference>
<dbReference type="FunCoup" id="A0A0D2A220">
    <property type="interactions" value="163"/>
</dbReference>
<dbReference type="PANTHER" id="PTHR11808">
    <property type="entry name" value="TRANS-SULFURATION ENZYME FAMILY MEMBER"/>
    <property type="match status" value="1"/>
</dbReference>
<evidence type="ECO:0000256" key="1">
    <source>
        <dbReference type="ARBA" id="ARBA00001933"/>
    </source>
</evidence>
<dbReference type="EMBL" id="KN847560">
    <property type="protein sequence ID" value="KIW00808.1"/>
    <property type="molecule type" value="Genomic_DNA"/>
</dbReference>
<gene>
    <name evidence="5" type="ORF">PV09_07787</name>
</gene>
<dbReference type="RefSeq" id="XP_016210677.1">
    <property type="nucleotide sequence ID" value="XM_016361598.1"/>
</dbReference>
<reference evidence="5 6" key="1">
    <citation type="submission" date="2015-01" db="EMBL/GenBank/DDBJ databases">
        <title>The Genome Sequence of Ochroconis gallopava CBS43764.</title>
        <authorList>
            <consortium name="The Broad Institute Genomics Platform"/>
            <person name="Cuomo C."/>
            <person name="de Hoog S."/>
            <person name="Gorbushina A."/>
            <person name="Stielow B."/>
            <person name="Teixiera M."/>
            <person name="Abouelleil A."/>
            <person name="Chapman S.B."/>
            <person name="Priest M."/>
            <person name="Young S.K."/>
            <person name="Wortman J."/>
            <person name="Nusbaum C."/>
            <person name="Birren B."/>
        </authorList>
    </citation>
    <scope>NUCLEOTIDE SEQUENCE [LARGE SCALE GENOMIC DNA]</scope>
    <source>
        <strain evidence="5 6">CBS 43764</strain>
    </source>
</reference>
<keyword evidence="2 3" id="KW-0663">Pyridoxal phosphate</keyword>
<dbReference type="PROSITE" id="PS00868">
    <property type="entry name" value="CYS_MET_METAB_PP"/>
    <property type="match status" value="1"/>
</dbReference>
<dbReference type="Gene3D" id="3.40.640.10">
    <property type="entry name" value="Type I PLP-dependent aspartate aminotransferase-like (Major domain)"/>
    <property type="match status" value="1"/>
</dbReference>
<dbReference type="InterPro" id="IPR015424">
    <property type="entry name" value="PyrdxlP-dep_Trfase"/>
</dbReference>
<dbReference type="VEuPathDB" id="FungiDB:PV09_07787"/>
<evidence type="ECO:0000313" key="5">
    <source>
        <dbReference type="EMBL" id="KIW00808.1"/>
    </source>
</evidence>
<dbReference type="AlphaFoldDB" id="A0A0D2A220"/>
<accession>A0A0D2A220</accession>
<keyword evidence="6" id="KW-1185">Reference proteome</keyword>
<dbReference type="PIRSF" id="PIRSF001434">
    <property type="entry name" value="CGS"/>
    <property type="match status" value="1"/>
</dbReference>
<dbReference type="GO" id="GO:0005737">
    <property type="term" value="C:cytoplasm"/>
    <property type="evidence" value="ECO:0007669"/>
    <property type="project" value="TreeGrafter"/>
</dbReference>
<dbReference type="FunFam" id="3.40.640.10:FF:000072">
    <property type="entry name" value="Putative cystathionine beta-lyase"/>
    <property type="match status" value="1"/>
</dbReference>